<dbReference type="GO" id="GO:0043190">
    <property type="term" value="C:ATP-binding cassette (ABC) transporter complex"/>
    <property type="evidence" value="ECO:0007669"/>
    <property type="project" value="TreeGrafter"/>
</dbReference>
<dbReference type="SUPFAM" id="SSF52540">
    <property type="entry name" value="P-loop containing nucleoside triphosphate hydrolases"/>
    <property type="match status" value="1"/>
</dbReference>
<dbReference type="SMART" id="SM00382">
    <property type="entry name" value="AAA"/>
    <property type="match status" value="1"/>
</dbReference>
<keyword evidence="7" id="KW-1185">Reference proteome</keyword>
<evidence type="ECO:0000256" key="1">
    <source>
        <dbReference type="ARBA" id="ARBA00005417"/>
    </source>
</evidence>
<evidence type="ECO:0000259" key="5">
    <source>
        <dbReference type="PROSITE" id="PS50893"/>
    </source>
</evidence>
<comment type="caution">
    <text evidence="6">The sequence shown here is derived from an EMBL/GenBank/DDBJ whole genome shotgun (WGS) entry which is preliminary data.</text>
</comment>
<dbReference type="GO" id="GO:0016887">
    <property type="term" value="F:ATP hydrolysis activity"/>
    <property type="evidence" value="ECO:0007669"/>
    <property type="project" value="InterPro"/>
</dbReference>
<dbReference type="GO" id="GO:0042626">
    <property type="term" value="F:ATPase-coupled transmembrane transporter activity"/>
    <property type="evidence" value="ECO:0007669"/>
    <property type="project" value="TreeGrafter"/>
</dbReference>
<dbReference type="InterPro" id="IPR015856">
    <property type="entry name" value="ABC_transpr_CbiO/EcfA_su"/>
</dbReference>
<dbReference type="InterPro" id="IPR003593">
    <property type="entry name" value="AAA+_ATPase"/>
</dbReference>
<organism evidence="6 7">
    <name type="scientific">Fertoeibacter niger</name>
    <dbReference type="NCBI Taxonomy" id="2656921"/>
    <lineage>
        <taxon>Bacteria</taxon>
        <taxon>Pseudomonadati</taxon>
        <taxon>Pseudomonadota</taxon>
        <taxon>Alphaproteobacteria</taxon>
        <taxon>Rhodobacterales</taxon>
        <taxon>Paracoccaceae</taxon>
        <taxon>Fertoeibacter</taxon>
    </lineage>
</organism>
<dbReference type="GO" id="GO:0005524">
    <property type="term" value="F:ATP binding"/>
    <property type="evidence" value="ECO:0007669"/>
    <property type="project" value="UniProtKB-KW"/>
</dbReference>
<dbReference type="EMBL" id="WHUT02000003">
    <property type="protein sequence ID" value="NUB43982.1"/>
    <property type="molecule type" value="Genomic_DNA"/>
</dbReference>
<evidence type="ECO:0000256" key="2">
    <source>
        <dbReference type="ARBA" id="ARBA00022448"/>
    </source>
</evidence>
<dbReference type="InterPro" id="IPR027417">
    <property type="entry name" value="P-loop_NTPase"/>
</dbReference>
<keyword evidence="3" id="KW-0547">Nucleotide-binding</keyword>
<dbReference type="Proteomes" id="UP000484076">
    <property type="component" value="Unassembled WGS sequence"/>
</dbReference>
<name>A0A8X8H0P8_9RHOB</name>
<dbReference type="PROSITE" id="PS50893">
    <property type="entry name" value="ABC_TRANSPORTER_2"/>
    <property type="match status" value="1"/>
</dbReference>
<dbReference type="CDD" id="cd03225">
    <property type="entry name" value="ABC_cobalt_CbiO_domain1"/>
    <property type="match status" value="1"/>
</dbReference>
<dbReference type="InterPro" id="IPR050095">
    <property type="entry name" value="ECF_ABC_transporter_ATP-bd"/>
</dbReference>
<evidence type="ECO:0000313" key="7">
    <source>
        <dbReference type="Proteomes" id="UP000484076"/>
    </source>
</evidence>
<keyword evidence="2" id="KW-0813">Transport</keyword>
<dbReference type="PANTHER" id="PTHR43553">
    <property type="entry name" value="HEAVY METAL TRANSPORTER"/>
    <property type="match status" value="1"/>
</dbReference>
<dbReference type="PANTHER" id="PTHR43553:SF24">
    <property type="entry name" value="ENERGY-COUPLING FACTOR TRANSPORTER ATP-BINDING PROTEIN ECFA1"/>
    <property type="match status" value="1"/>
</dbReference>
<evidence type="ECO:0000313" key="6">
    <source>
        <dbReference type="EMBL" id="NUB43982.1"/>
    </source>
</evidence>
<comment type="similarity">
    <text evidence="1">Belongs to the ABC transporter superfamily.</text>
</comment>
<accession>A0A8X8H0P8</accession>
<dbReference type="Gene3D" id="3.40.50.300">
    <property type="entry name" value="P-loop containing nucleotide triphosphate hydrolases"/>
    <property type="match status" value="1"/>
</dbReference>
<evidence type="ECO:0000256" key="3">
    <source>
        <dbReference type="ARBA" id="ARBA00022741"/>
    </source>
</evidence>
<reference evidence="6" key="1">
    <citation type="submission" date="2020-05" db="EMBL/GenBank/DDBJ databases">
        <title>Fertoebacter nigrum gen. nov., sp. nov., a new member of the family Rhodobacteraceae.</title>
        <authorList>
            <person name="Szuroczki S."/>
            <person name="Abbaszade G."/>
            <person name="Buni D."/>
            <person name="Schumann P."/>
            <person name="Toth E."/>
        </authorList>
    </citation>
    <scope>NUCLEOTIDE SEQUENCE</scope>
    <source>
        <strain evidence="6">RG-N-1a</strain>
    </source>
</reference>
<dbReference type="Pfam" id="PF00005">
    <property type="entry name" value="ABC_tran"/>
    <property type="match status" value="1"/>
</dbReference>
<feature type="domain" description="ABC transporter" evidence="5">
    <location>
        <begin position="44"/>
        <end position="270"/>
    </location>
</feature>
<dbReference type="RefSeq" id="WP_152824834.1">
    <property type="nucleotide sequence ID" value="NZ_WHUT02000003.1"/>
</dbReference>
<gene>
    <name evidence="6" type="ORF">GEU84_006290</name>
</gene>
<dbReference type="AlphaFoldDB" id="A0A8X8H0P8"/>
<protein>
    <submittedName>
        <fullName evidence="6">ABC transporter ATP-binding protein</fullName>
    </submittedName>
</protein>
<evidence type="ECO:0000256" key="4">
    <source>
        <dbReference type="ARBA" id="ARBA00022840"/>
    </source>
</evidence>
<keyword evidence="4 6" id="KW-0067">ATP-binding</keyword>
<proteinExistence type="inferred from homology"/>
<sequence>MRVRPRPPQRAWQGAQLRLQDRNAIQRPKIEGHPLSAQTASPGIVLENVSFAVAGNPILSGLTAHLTEQRIGILGRNGSGKTTLLRLLAGLVGPTSGRIRLNGIDPAADRKAALNAIGILFQNPDHQIIFPTVEEELAFGLRQKGHSAPAARALALLALAEHGREHWASASVHSLSQGQRHFLCLLSVLIMSPQTILLDEPFSGLDLPTQTRLTRLLSTLPQRLVTITHDPAMVEGYDRVLWLADGRIHRDGPAAEVAAEFRAEMARLGDADADADHPV</sequence>
<dbReference type="InterPro" id="IPR003439">
    <property type="entry name" value="ABC_transporter-like_ATP-bd"/>
</dbReference>